<dbReference type="Pfam" id="PF03717">
    <property type="entry name" value="PBP_dimer"/>
    <property type="match status" value="1"/>
</dbReference>
<dbReference type="AlphaFoldDB" id="A0A4R6U720"/>
<dbReference type="GO" id="GO:0008658">
    <property type="term" value="F:penicillin binding"/>
    <property type="evidence" value="ECO:0007669"/>
    <property type="project" value="InterPro"/>
</dbReference>
<proteinExistence type="inferred from homology"/>
<dbReference type="Pfam" id="PF00905">
    <property type="entry name" value="Transpeptidase"/>
    <property type="match status" value="1"/>
</dbReference>
<comment type="subcellular location">
    <subcellularLocation>
        <location evidence="1">Membrane</location>
    </subcellularLocation>
</comment>
<dbReference type="SUPFAM" id="SSF56519">
    <property type="entry name" value="Penicillin binding protein dimerisation domain"/>
    <property type="match status" value="1"/>
</dbReference>
<dbReference type="RefSeq" id="WP_133579196.1">
    <property type="nucleotide sequence ID" value="NZ_SNYJ01000002.1"/>
</dbReference>
<dbReference type="PANTHER" id="PTHR30627:SF26">
    <property type="entry name" value="PENICILLIN-BINDING PROTEIN 2B"/>
    <property type="match status" value="1"/>
</dbReference>
<feature type="domain" description="PASTA" evidence="8">
    <location>
        <begin position="657"/>
        <end position="716"/>
    </location>
</feature>
<dbReference type="Gene3D" id="3.40.710.10">
    <property type="entry name" value="DD-peptidase/beta-lactamase superfamily"/>
    <property type="match status" value="1"/>
</dbReference>
<accession>A0A4R6U720</accession>
<dbReference type="Gene3D" id="2.20.70.70">
    <property type="match status" value="1"/>
</dbReference>
<dbReference type="Proteomes" id="UP000295632">
    <property type="component" value="Unassembled WGS sequence"/>
</dbReference>
<evidence type="ECO:0000256" key="4">
    <source>
        <dbReference type="ARBA" id="ARBA00012448"/>
    </source>
</evidence>
<evidence type="ECO:0000256" key="1">
    <source>
        <dbReference type="ARBA" id="ARBA00004370"/>
    </source>
</evidence>
<dbReference type="CDD" id="cd06575">
    <property type="entry name" value="PASTA_Pbp2x-like_2"/>
    <property type="match status" value="1"/>
</dbReference>
<dbReference type="InterPro" id="IPR005543">
    <property type="entry name" value="PASTA_dom"/>
</dbReference>
<dbReference type="Pfam" id="PF03793">
    <property type="entry name" value="PASTA"/>
    <property type="match status" value="2"/>
</dbReference>
<organism evidence="9 10">
    <name type="scientific">Aureibacillus halotolerans</name>
    <dbReference type="NCBI Taxonomy" id="1508390"/>
    <lineage>
        <taxon>Bacteria</taxon>
        <taxon>Bacillati</taxon>
        <taxon>Bacillota</taxon>
        <taxon>Bacilli</taxon>
        <taxon>Bacillales</taxon>
        <taxon>Bacillaceae</taxon>
        <taxon>Aureibacillus</taxon>
    </lineage>
</organism>
<dbReference type="GO" id="GO:0009252">
    <property type="term" value="P:peptidoglycan biosynthetic process"/>
    <property type="evidence" value="ECO:0007669"/>
    <property type="project" value="UniProtKB-UniPathway"/>
</dbReference>
<comment type="caution">
    <text evidence="9">The sequence shown here is derived from an EMBL/GenBank/DDBJ whole genome shotgun (WGS) entry which is preliminary data.</text>
</comment>
<protein>
    <recommendedName>
        <fullName evidence="4">serine-type D-Ala-D-Ala carboxypeptidase</fullName>
        <ecNumber evidence="4">3.4.16.4</ecNumber>
    </recommendedName>
</protein>
<feature type="region of interest" description="Disordered" evidence="7">
    <location>
        <begin position="711"/>
        <end position="760"/>
    </location>
</feature>
<dbReference type="OrthoDB" id="9804124at2"/>
<gene>
    <name evidence="9" type="ORF">EV213_102352</name>
</gene>
<dbReference type="PANTHER" id="PTHR30627">
    <property type="entry name" value="PEPTIDOGLYCAN D,D-TRANSPEPTIDASE"/>
    <property type="match status" value="1"/>
</dbReference>
<dbReference type="Gene3D" id="3.30.70.2110">
    <property type="match status" value="1"/>
</dbReference>
<evidence type="ECO:0000256" key="6">
    <source>
        <dbReference type="ARBA" id="ARBA00034000"/>
    </source>
</evidence>
<keyword evidence="5" id="KW-0472">Membrane</keyword>
<dbReference type="GO" id="GO:0009002">
    <property type="term" value="F:serine-type D-Ala-D-Ala carboxypeptidase activity"/>
    <property type="evidence" value="ECO:0007669"/>
    <property type="project" value="UniProtKB-EC"/>
</dbReference>
<evidence type="ECO:0000259" key="8">
    <source>
        <dbReference type="PROSITE" id="PS51178"/>
    </source>
</evidence>
<dbReference type="SMART" id="SM00740">
    <property type="entry name" value="PASTA"/>
    <property type="match status" value="2"/>
</dbReference>
<comment type="similarity">
    <text evidence="3">Belongs to the transpeptidase family.</text>
</comment>
<dbReference type="SUPFAM" id="SSF56601">
    <property type="entry name" value="beta-lactamase/transpeptidase-like"/>
    <property type="match status" value="1"/>
</dbReference>
<reference evidence="9 10" key="1">
    <citation type="submission" date="2019-03" db="EMBL/GenBank/DDBJ databases">
        <title>Genomic Encyclopedia of Type Strains, Phase IV (KMG-IV): sequencing the most valuable type-strain genomes for metagenomic binning, comparative biology and taxonomic classification.</title>
        <authorList>
            <person name="Goeker M."/>
        </authorList>
    </citation>
    <scope>NUCLEOTIDE SEQUENCE [LARGE SCALE GENOMIC DNA]</scope>
    <source>
        <strain evidence="9 10">DSM 28697</strain>
    </source>
</reference>
<feature type="compositionally biased region" description="Acidic residues" evidence="7">
    <location>
        <begin position="724"/>
        <end position="740"/>
    </location>
</feature>
<comment type="catalytic activity">
    <reaction evidence="6">
        <text>Preferential cleavage: (Ac)2-L-Lys-D-Ala-|-D-Ala. Also transpeptidation of peptidyl-alanyl moieties that are N-acyl substituents of D-alanine.</text>
        <dbReference type="EC" id="3.4.16.4"/>
    </reaction>
</comment>
<dbReference type="InterPro" id="IPR005311">
    <property type="entry name" value="PBP_dimer"/>
</dbReference>
<dbReference type="UniPathway" id="UPA00219"/>
<evidence type="ECO:0000256" key="2">
    <source>
        <dbReference type="ARBA" id="ARBA00004752"/>
    </source>
</evidence>
<evidence type="ECO:0000256" key="3">
    <source>
        <dbReference type="ARBA" id="ARBA00007171"/>
    </source>
</evidence>
<dbReference type="CDD" id="cd06576">
    <property type="entry name" value="PASTA_Pbp2x-like_1"/>
    <property type="match status" value="1"/>
</dbReference>
<dbReference type="GO" id="GO:0005886">
    <property type="term" value="C:plasma membrane"/>
    <property type="evidence" value="ECO:0007669"/>
    <property type="project" value="TreeGrafter"/>
</dbReference>
<dbReference type="Gene3D" id="3.90.1310.10">
    <property type="entry name" value="Penicillin-binding protein 2a (Domain 2)"/>
    <property type="match status" value="1"/>
</dbReference>
<sequence>MSTKKNPAVNVGVRVLLLAFILLFFVLFGRIVYIQAAKEVDGVQLSDYAESQRTVSKTLEAKRGTIYDRNGMPLAEDVQSYTVYAIVRDGFQGRVKDEEKVAEELAPILGVDQAYILDQLNVTSTEENPGPFQVEFGSSGSKLSYEKKEEIEALDLKGIYFIRENKRFYPNGVFASHVLGYTTENDEGEIVGVMGLEKSLDDYLQQTPGKIQYKRDKLDTKLPNAEEMVVPPHNGASVYLTFDQKIQGFLEDAMKKVEEEYTPSNMIGIVAKPETGQILAMASYPSFDPNVRDITHYQNDAISYRFEPGSTMKVFTVAAAIEEGVFNPNELYQSGRYSFNGSTAISDVRTNWGTISMLEGIQRSSNVAAGILGMEKLGPDRFLEYLKKFDLDKTTGIDLPGETNSRFVYKEPIEKLTTTFGQGTAITPIQQIKALTAVANDGKMMTPYVINEIKNSNNGETLYKGKPEVAGTPISAETAERVRTILGTAVSESVGSGKPYEMEDYDVAGKTGTAQIPGKDGSYMTGHNNYFFSFLGMVPEQDPEFVIYIGIKQPQLGLNQYGYPESGSSPVSKVFKPFVQNTMQYLDIAPREEEQKQEKAQKGFTVKEYKGTDITAVSQQLQEAGMTPVVVGSGKIVRQEPAAGETILPGARVFLLGEENPAMPDLTGYSYREFLRLSSLLNVQPNPTGSGYVVKQNVEAGQPVQEGDYLVVELEPPAPSSTANEDETNGGEDDTTDEYADPSSQGANEEDDASSSAPVE</sequence>
<dbReference type="PROSITE" id="PS51178">
    <property type="entry name" value="PASTA"/>
    <property type="match status" value="2"/>
</dbReference>
<dbReference type="EC" id="3.4.16.4" evidence="4"/>
<dbReference type="InterPro" id="IPR001460">
    <property type="entry name" value="PCN-bd_Tpept"/>
</dbReference>
<evidence type="ECO:0000256" key="5">
    <source>
        <dbReference type="ARBA" id="ARBA00023136"/>
    </source>
</evidence>
<comment type="pathway">
    <text evidence="2">Cell wall biogenesis; peptidoglycan biosynthesis.</text>
</comment>
<dbReference type="SUPFAM" id="SSF54184">
    <property type="entry name" value="Penicillin-binding protein 2x (pbp-2x), c-terminal domain"/>
    <property type="match status" value="2"/>
</dbReference>
<dbReference type="EMBL" id="SNYJ01000002">
    <property type="protein sequence ID" value="TDQ42320.1"/>
    <property type="molecule type" value="Genomic_DNA"/>
</dbReference>
<dbReference type="InterPro" id="IPR036138">
    <property type="entry name" value="PBP_dimer_sf"/>
</dbReference>
<evidence type="ECO:0000256" key="7">
    <source>
        <dbReference type="SAM" id="MobiDB-lite"/>
    </source>
</evidence>
<feature type="domain" description="PASTA" evidence="8">
    <location>
        <begin position="599"/>
        <end position="656"/>
    </location>
</feature>
<dbReference type="GO" id="GO:0071555">
    <property type="term" value="P:cell wall organization"/>
    <property type="evidence" value="ECO:0007669"/>
    <property type="project" value="TreeGrafter"/>
</dbReference>
<dbReference type="InterPro" id="IPR050515">
    <property type="entry name" value="Beta-lactam/transpept"/>
</dbReference>
<keyword evidence="10" id="KW-1185">Reference proteome</keyword>
<evidence type="ECO:0000313" key="10">
    <source>
        <dbReference type="Proteomes" id="UP000295632"/>
    </source>
</evidence>
<evidence type="ECO:0000313" key="9">
    <source>
        <dbReference type="EMBL" id="TDQ42320.1"/>
    </source>
</evidence>
<name>A0A4R6U720_9BACI</name>
<dbReference type="InterPro" id="IPR012338">
    <property type="entry name" value="Beta-lactam/transpept-like"/>
</dbReference>